<evidence type="ECO:0000256" key="2">
    <source>
        <dbReference type="ARBA" id="ARBA00023295"/>
    </source>
</evidence>
<keyword evidence="5" id="KW-1185">Reference proteome</keyword>
<gene>
    <name evidence="4" type="ORF">Ahy_B10g102484</name>
</gene>
<name>A0A444X226_ARAHY</name>
<comment type="caution">
    <text evidence="4">The sequence shown here is derived from an EMBL/GenBank/DDBJ whole genome shotgun (WGS) entry which is preliminary data.</text>
</comment>
<evidence type="ECO:0000313" key="5">
    <source>
        <dbReference type="Proteomes" id="UP000289738"/>
    </source>
</evidence>
<dbReference type="InterPro" id="IPR044791">
    <property type="entry name" value="Beta-glucanase/XTH"/>
</dbReference>
<keyword evidence="1" id="KW-0378">Hydrolase</keyword>
<dbReference type="Proteomes" id="UP000289738">
    <property type="component" value="Chromosome B10"/>
</dbReference>
<evidence type="ECO:0000313" key="4">
    <source>
        <dbReference type="EMBL" id="RYQ83695.1"/>
    </source>
</evidence>
<dbReference type="InterPro" id="IPR013320">
    <property type="entry name" value="ConA-like_dom_sf"/>
</dbReference>
<dbReference type="SUPFAM" id="SSF49899">
    <property type="entry name" value="Concanavalin A-like lectins/glucanases"/>
    <property type="match status" value="1"/>
</dbReference>
<dbReference type="GO" id="GO:0005975">
    <property type="term" value="P:carbohydrate metabolic process"/>
    <property type="evidence" value="ECO:0007669"/>
    <property type="project" value="InterPro"/>
</dbReference>
<dbReference type="STRING" id="3818.A0A444X226"/>
<reference evidence="4 5" key="1">
    <citation type="submission" date="2019-01" db="EMBL/GenBank/DDBJ databases">
        <title>Sequencing of cultivated peanut Arachis hypogaea provides insights into genome evolution and oil improvement.</title>
        <authorList>
            <person name="Chen X."/>
        </authorList>
    </citation>
    <scope>NUCLEOTIDE SEQUENCE [LARGE SCALE GENOMIC DNA]</scope>
    <source>
        <strain evidence="5">cv. Fuhuasheng</strain>
        <tissue evidence="4">Leaves</tissue>
    </source>
</reference>
<dbReference type="InterPro" id="IPR008263">
    <property type="entry name" value="GH16_AS"/>
</dbReference>
<dbReference type="Gene3D" id="2.60.120.200">
    <property type="match status" value="1"/>
</dbReference>
<dbReference type="Pfam" id="PF00722">
    <property type="entry name" value="Glyco_hydro_16"/>
    <property type="match status" value="1"/>
</dbReference>
<dbReference type="GO" id="GO:0004553">
    <property type="term" value="F:hydrolase activity, hydrolyzing O-glycosyl compounds"/>
    <property type="evidence" value="ECO:0007669"/>
    <property type="project" value="InterPro"/>
</dbReference>
<dbReference type="AlphaFoldDB" id="A0A444X226"/>
<proteinExistence type="predicted"/>
<protein>
    <recommendedName>
        <fullName evidence="3">GH16 domain-containing protein</fullName>
    </recommendedName>
</protein>
<dbReference type="EMBL" id="SDMP01000020">
    <property type="protein sequence ID" value="RYQ83695.1"/>
    <property type="molecule type" value="Genomic_DNA"/>
</dbReference>
<accession>A0A444X226</accession>
<evidence type="ECO:0000256" key="1">
    <source>
        <dbReference type="ARBA" id="ARBA00022801"/>
    </source>
</evidence>
<dbReference type="PROSITE" id="PS01034">
    <property type="entry name" value="GH16_1"/>
    <property type="match status" value="1"/>
</dbReference>
<evidence type="ECO:0000259" key="3">
    <source>
        <dbReference type="Pfam" id="PF00722"/>
    </source>
</evidence>
<keyword evidence="2" id="KW-0326">Glycosidase</keyword>
<sequence length="114" mass="13015">MLYNKDIIRSSMGCSSIKNDDYKEITVPAGKTYELMLPYRRYESDQLNQVQGRDRLDVMESTPLVLFYATIYASGATHDEIDFEFLGNVSGEPYILHTNVFSQGKERATVLSFV</sequence>
<dbReference type="InterPro" id="IPR000757">
    <property type="entry name" value="Beta-glucanase-like"/>
</dbReference>
<organism evidence="4 5">
    <name type="scientific">Arachis hypogaea</name>
    <name type="common">Peanut</name>
    <dbReference type="NCBI Taxonomy" id="3818"/>
    <lineage>
        <taxon>Eukaryota</taxon>
        <taxon>Viridiplantae</taxon>
        <taxon>Streptophyta</taxon>
        <taxon>Embryophyta</taxon>
        <taxon>Tracheophyta</taxon>
        <taxon>Spermatophyta</taxon>
        <taxon>Magnoliopsida</taxon>
        <taxon>eudicotyledons</taxon>
        <taxon>Gunneridae</taxon>
        <taxon>Pentapetalae</taxon>
        <taxon>rosids</taxon>
        <taxon>fabids</taxon>
        <taxon>Fabales</taxon>
        <taxon>Fabaceae</taxon>
        <taxon>Papilionoideae</taxon>
        <taxon>50 kb inversion clade</taxon>
        <taxon>dalbergioids sensu lato</taxon>
        <taxon>Dalbergieae</taxon>
        <taxon>Pterocarpus clade</taxon>
        <taxon>Arachis</taxon>
    </lineage>
</organism>
<feature type="domain" description="GH16" evidence="3">
    <location>
        <begin position="71"/>
        <end position="107"/>
    </location>
</feature>
<dbReference type="PANTHER" id="PTHR31062">
    <property type="entry name" value="XYLOGLUCAN ENDOTRANSGLUCOSYLASE/HYDROLASE PROTEIN 8-RELATED"/>
    <property type="match status" value="1"/>
</dbReference>